<keyword evidence="2" id="KW-1185">Reference proteome</keyword>
<evidence type="ECO:0000313" key="2">
    <source>
        <dbReference type="Proteomes" id="UP000603227"/>
    </source>
</evidence>
<dbReference type="EMBL" id="BNAT01000051">
    <property type="protein sequence ID" value="GHE60765.1"/>
    <property type="molecule type" value="Genomic_DNA"/>
</dbReference>
<protein>
    <submittedName>
        <fullName evidence="1">Uncharacterized protein</fullName>
    </submittedName>
</protein>
<accession>A0A919DLM6</accession>
<comment type="caution">
    <text evidence="1">The sequence shown here is derived from an EMBL/GenBank/DDBJ whole genome shotgun (WGS) entry which is preliminary data.</text>
</comment>
<evidence type="ECO:0000313" key="1">
    <source>
        <dbReference type="EMBL" id="GHE60765.1"/>
    </source>
</evidence>
<proteinExistence type="predicted"/>
<organism evidence="1 2">
    <name type="scientific">Streptomyces capitiformicae</name>
    <dbReference type="NCBI Taxonomy" id="2014920"/>
    <lineage>
        <taxon>Bacteria</taxon>
        <taxon>Bacillati</taxon>
        <taxon>Actinomycetota</taxon>
        <taxon>Actinomycetes</taxon>
        <taxon>Kitasatosporales</taxon>
        <taxon>Streptomycetaceae</taxon>
        <taxon>Streptomyces</taxon>
    </lineage>
</organism>
<reference evidence="1" key="1">
    <citation type="journal article" date="2014" name="Int. J. Syst. Evol. Microbiol.">
        <title>Complete genome sequence of Corynebacterium casei LMG S-19264T (=DSM 44701T), isolated from a smear-ripened cheese.</title>
        <authorList>
            <consortium name="US DOE Joint Genome Institute (JGI-PGF)"/>
            <person name="Walter F."/>
            <person name="Albersmeier A."/>
            <person name="Kalinowski J."/>
            <person name="Ruckert C."/>
        </authorList>
    </citation>
    <scope>NUCLEOTIDE SEQUENCE</scope>
    <source>
        <strain evidence="1">CGMCC 4.7403</strain>
    </source>
</reference>
<name>A0A919DLM6_9ACTN</name>
<dbReference type="AlphaFoldDB" id="A0A919DLM6"/>
<sequence>MPKDPAPQAEPVVETLVVDDRFGEISVRLDVVRGEVVVAGERVPRIEIRRAEGTEAEEYIPVGTRDGTLLTLTVDGTDAVIEPAKGRLTRRSFRVDVRYGEHSWRLVPNSTDDSGLFRDATEHIGDFSSEGDGRVVGEWRADAEPEALDAAFGYALAAAFGTGAEPTWTLTAQGFGDLFF</sequence>
<gene>
    <name evidence="1" type="ORF">GCM10017771_83970</name>
</gene>
<dbReference type="Proteomes" id="UP000603227">
    <property type="component" value="Unassembled WGS sequence"/>
</dbReference>
<dbReference type="RefSeq" id="WP_189787690.1">
    <property type="nucleotide sequence ID" value="NZ_BNAT01000051.1"/>
</dbReference>
<reference evidence="1" key="2">
    <citation type="submission" date="2020-09" db="EMBL/GenBank/DDBJ databases">
        <authorList>
            <person name="Sun Q."/>
            <person name="Zhou Y."/>
        </authorList>
    </citation>
    <scope>NUCLEOTIDE SEQUENCE</scope>
    <source>
        <strain evidence="1">CGMCC 4.7403</strain>
    </source>
</reference>